<evidence type="ECO:0000256" key="7">
    <source>
        <dbReference type="ARBA" id="ARBA00016549"/>
    </source>
</evidence>
<comment type="function">
    <text evidence="8">Catalyzes the aldol cleavage of 4-hydroxy-4-methyl-2-oxoglutarate (HMG) into 2 molecules of pyruvate. Also contains a secondary oxaloacetate (OAA) decarboxylase activity due to the common pyruvate enolate transition state formed following C-C bond cleavage in the retro-aldol and decarboxylation reactions.</text>
</comment>
<comment type="catalytic activity">
    <reaction evidence="12">
        <text>oxaloacetate + H(+) = pyruvate + CO2</text>
        <dbReference type="Rhea" id="RHEA:15641"/>
        <dbReference type="ChEBI" id="CHEBI:15361"/>
        <dbReference type="ChEBI" id="CHEBI:15378"/>
        <dbReference type="ChEBI" id="CHEBI:16452"/>
        <dbReference type="ChEBI" id="CHEBI:16526"/>
        <dbReference type="EC" id="4.1.1.112"/>
    </reaction>
</comment>
<dbReference type="SUPFAM" id="SSF89562">
    <property type="entry name" value="RraA-like"/>
    <property type="match status" value="1"/>
</dbReference>
<name>A0A0J7ZDR0_STRVR</name>
<gene>
    <name evidence="14" type="ORF">ACM01_19300</name>
</gene>
<evidence type="ECO:0000256" key="9">
    <source>
        <dbReference type="ARBA" id="ARBA00029596"/>
    </source>
</evidence>
<evidence type="ECO:0000256" key="5">
    <source>
        <dbReference type="ARBA" id="ARBA00012213"/>
    </source>
</evidence>
<evidence type="ECO:0000256" key="3">
    <source>
        <dbReference type="ARBA" id="ARBA00008621"/>
    </source>
</evidence>
<organism evidence="14 15">
    <name type="scientific">Streptomyces viridochromogenes</name>
    <dbReference type="NCBI Taxonomy" id="1938"/>
    <lineage>
        <taxon>Bacteria</taxon>
        <taxon>Bacillati</taxon>
        <taxon>Actinomycetota</taxon>
        <taxon>Actinomycetes</taxon>
        <taxon>Kitasatosporales</taxon>
        <taxon>Streptomycetaceae</taxon>
        <taxon>Streptomyces</taxon>
    </lineage>
</organism>
<dbReference type="InterPro" id="IPR005493">
    <property type="entry name" value="RraA/RraA-like"/>
</dbReference>
<protein>
    <recommendedName>
        <fullName evidence="7">Putative 4-hydroxy-4-methyl-2-oxoglutarate aldolase</fullName>
        <ecNumber evidence="6">4.1.1.112</ecNumber>
        <ecNumber evidence="5">4.1.3.17</ecNumber>
    </recommendedName>
    <alternativeName>
        <fullName evidence="11">Oxaloacetate decarboxylase</fullName>
    </alternativeName>
    <alternativeName>
        <fullName evidence="9">Regulator of ribonuclease activity homolog</fullName>
    </alternativeName>
    <alternativeName>
        <fullName evidence="10">RraA-like protein</fullName>
    </alternativeName>
</protein>
<dbReference type="AlphaFoldDB" id="A0A0J7ZDR0"/>
<dbReference type="GO" id="GO:0047443">
    <property type="term" value="F:4-hydroxy-4-methyl-2-oxoglutarate aldolase activity"/>
    <property type="evidence" value="ECO:0007669"/>
    <property type="project" value="UniProtKB-EC"/>
</dbReference>
<feature type="binding site" evidence="13">
    <location>
        <begin position="105"/>
        <end position="108"/>
    </location>
    <ligand>
        <name>substrate</name>
    </ligand>
</feature>
<dbReference type="InterPro" id="IPR036704">
    <property type="entry name" value="RraA/RraA-like_sf"/>
</dbReference>
<dbReference type="EC" id="4.1.1.112" evidence="6"/>
<evidence type="ECO:0000256" key="12">
    <source>
        <dbReference type="ARBA" id="ARBA00047973"/>
    </source>
</evidence>
<evidence type="ECO:0000256" key="10">
    <source>
        <dbReference type="ARBA" id="ARBA00030169"/>
    </source>
</evidence>
<sequence>MTYSPTSAGSPNIEVGPAWQRPDSELLAEFRRHSVANIGDALGRLGMPDGGITPIWDGCRAVGCALTVLTVAGDDLAVIDAVAHIEPGDFLVINGFGYPGRAVMGDILAQYFSSRGAVGAIVDGAVRDRDEIRQQGFPVWSRTVTPAGPWKNGPGALGTPVAIGGVVITPGDIIAADSDGIVAVPLGKARDIAADLARIVESEQAMRSQAKQAPTK</sequence>
<dbReference type="RefSeq" id="WP_048582515.1">
    <property type="nucleotide sequence ID" value="NZ_LFNT01000020.1"/>
</dbReference>
<dbReference type="Pfam" id="PF03737">
    <property type="entry name" value="RraA-like"/>
    <property type="match status" value="1"/>
</dbReference>
<evidence type="ECO:0000256" key="2">
    <source>
        <dbReference type="ARBA" id="ARBA00001968"/>
    </source>
</evidence>
<dbReference type="Gene3D" id="3.50.30.40">
    <property type="entry name" value="Ribonuclease E inhibitor RraA/RraA-like"/>
    <property type="match status" value="1"/>
</dbReference>
<dbReference type="OrthoDB" id="943692at2"/>
<dbReference type="EC" id="4.1.3.17" evidence="5"/>
<comment type="cofactor">
    <cofactor evidence="2">
        <name>a divalent metal cation</name>
        <dbReference type="ChEBI" id="CHEBI:60240"/>
    </cofactor>
</comment>
<comment type="caution">
    <text evidence="14">The sequence shown here is derived from an EMBL/GenBank/DDBJ whole genome shotgun (WGS) entry which is preliminary data.</text>
</comment>
<dbReference type="CDD" id="cd16841">
    <property type="entry name" value="RraA_family"/>
    <property type="match status" value="1"/>
</dbReference>
<dbReference type="EMBL" id="LFNT01000020">
    <property type="protein sequence ID" value="KMS73383.1"/>
    <property type="molecule type" value="Genomic_DNA"/>
</dbReference>
<accession>A0A0J7ZDR0</accession>
<comment type="subunit">
    <text evidence="4">Homotrimer.</text>
</comment>
<evidence type="ECO:0000256" key="6">
    <source>
        <dbReference type="ARBA" id="ARBA00012947"/>
    </source>
</evidence>
<comment type="catalytic activity">
    <reaction evidence="1">
        <text>4-hydroxy-4-methyl-2-oxoglutarate = 2 pyruvate</text>
        <dbReference type="Rhea" id="RHEA:22748"/>
        <dbReference type="ChEBI" id="CHEBI:15361"/>
        <dbReference type="ChEBI" id="CHEBI:58276"/>
        <dbReference type="EC" id="4.1.3.17"/>
    </reaction>
</comment>
<dbReference type="PANTHER" id="PTHR33254:SF4">
    <property type="entry name" value="4-HYDROXY-4-METHYL-2-OXOGLUTARATE ALDOLASE 3-RELATED"/>
    <property type="match status" value="1"/>
</dbReference>
<feature type="binding site" evidence="13">
    <location>
        <position position="128"/>
    </location>
    <ligand>
        <name>Mg(2+)</name>
        <dbReference type="ChEBI" id="CHEBI:18420"/>
    </ligand>
</feature>
<evidence type="ECO:0000256" key="1">
    <source>
        <dbReference type="ARBA" id="ARBA00001342"/>
    </source>
</evidence>
<keyword evidence="13" id="KW-0479">Metal-binding</keyword>
<keyword evidence="13" id="KW-0460">Magnesium</keyword>
<evidence type="ECO:0000256" key="11">
    <source>
        <dbReference type="ARBA" id="ARBA00032305"/>
    </source>
</evidence>
<dbReference type="GO" id="GO:0046872">
    <property type="term" value="F:metal ion binding"/>
    <property type="evidence" value="ECO:0007669"/>
    <property type="project" value="UniProtKB-KW"/>
</dbReference>
<evidence type="ECO:0000256" key="13">
    <source>
        <dbReference type="PIRSR" id="PIRSR605493-1"/>
    </source>
</evidence>
<evidence type="ECO:0000313" key="14">
    <source>
        <dbReference type="EMBL" id="KMS73383.1"/>
    </source>
</evidence>
<dbReference type="Proteomes" id="UP000037432">
    <property type="component" value="Unassembled WGS sequence"/>
</dbReference>
<reference evidence="14 15" key="1">
    <citation type="submission" date="2015-06" db="EMBL/GenBank/DDBJ databases">
        <authorList>
            <person name="Ju K.-S."/>
            <person name="Doroghazi J.R."/>
            <person name="Metcalf W.W."/>
        </authorList>
    </citation>
    <scope>NUCLEOTIDE SEQUENCE [LARGE SCALE GENOMIC DNA]</scope>
    <source>
        <strain evidence="14 15">NRRL 3414</strain>
    </source>
</reference>
<dbReference type="GO" id="GO:0008948">
    <property type="term" value="F:oxaloacetate decarboxylase activity"/>
    <property type="evidence" value="ECO:0007669"/>
    <property type="project" value="UniProtKB-EC"/>
</dbReference>
<feature type="binding site" evidence="13">
    <location>
        <position position="127"/>
    </location>
    <ligand>
        <name>substrate</name>
    </ligand>
</feature>
<proteinExistence type="inferred from homology"/>
<evidence type="ECO:0000256" key="4">
    <source>
        <dbReference type="ARBA" id="ARBA00011233"/>
    </source>
</evidence>
<evidence type="ECO:0000256" key="8">
    <source>
        <dbReference type="ARBA" id="ARBA00025046"/>
    </source>
</evidence>
<dbReference type="PANTHER" id="PTHR33254">
    <property type="entry name" value="4-HYDROXY-4-METHYL-2-OXOGLUTARATE ALDOLASE 3-RELATED"/>
    <property type="match status" value="1"/>
</dbReference>
<comment type="similarity">
    <text evidence="3">Belongs to the class II aldolase/RraA-like family.</text>
</comment>
<comment type="cofactor">
    <cofactor evidence="13">
        <name>Mg(2+)</name>
        <dbReference type="ChEBI" id="CHEBI:18420"/>
    </cofactor>
</comment>
<dbReference type="PATRIC" id="fig|1938.3.peg.2004"/>
<evidence type="ECO:0000313" key="15">
    <source>
        <dbReference type="Proteomes" id="UP000037432"/>
    </source>
</evidence>